<evidence type="ECO:0000313" key="2">
    <source>
        <dbReference type="EMBL" id="ABB39419.1"/>
    </source>
</evidence>
<feature type="signal peptide" evidence="1">
    <location>
        <begin position="1"/>
        <end position="22"/>
    </location>
</feature>
<dbReference type="KEGG" id="dde:Dde_2623"/>
<keyword evidence="1" id="KW-0732">Signal</keyword>
<proteinExistence type="predicted"/>
<dbReference type="Pfam" id="PF09982">
    <property type="entry name" value="LpxR"/>
    <property type="match status" value="1"/>
</dbReference>
<sequence length="359" mass="39374">MRNIALFLALCGMLCCAVPARADTAAQTTVKDSYVRTKAKSTRTLLFYFENDLFGGTDQYYTNAVQMTLVSRDLPTLAADDMLPDSLDGLLDELPLEAGKDSQYNVSLTLGQHIYTPSDTQVEHLLEDDRPYAGYLYGAVGLHAKQHDRLDTLMVTMGMVGPAALGEFAQNGVHSVRNIPTAKGWENQLHNEPALMVTFERAWRLNPESSGSGWGWDVLPHAGLTAGNVLTYANAGGEVRFGYNLPADFGTSLIRPGAAIGAPTDDDDPRLHAGDEGFGVYFFAGTDLRAVARNIFLDGNTFTSSHHVAKKTLVADVNGGIALMYGRYRVSYTHVLRTREFYSQERRQHFGSLTFAVTF</sequence>
<feature type="chain" id="PRO_5004219983" description="Outer membrane protein" evidence="1">
    <location>
        <begin position="23"/>
        <end position="359"/>
    </location>
</feature>
<dbReference type="STRING" id="207559.Dde_2623"/>
<evidence type="ECO:0008006" key="4">
    <source>
        <dbReference type="Google" id="ProtNLM"/>
    </source>
</evidence>
<dbReference type="eggNOG" id="COG3528">
    <property type="taxonomic scope" value="Bacteria"/>
</dbReference>
<dbReference type="Gene3D" id="2.40.128.140">
    <property type="entry name" value="Outer membrane protein"/>
    <property type="match status" value="1"/>
</dbReference>
<reference evidence="2 3" key="1">
    <citation type="journal article" date="2011" name="J. Bacteriol.">
        <title>Complete genome sequence and updated annotation of Desulfovibrio alaskensis G20.</title>
        <authorList>
            <person name="Hauser L.J."/>
            <person name="Land M.L."/>
            <person name="Brown S.D."/>
            <person name="Larimer F."/>
            <person name="Keller K.L."/>
            <person name="Rapp-Giles B.J."/>
            <person name="Price M.N."/>
            <person name="Lin M."/>
            <person name="Bruce D.C."/>
            <person name="Detter J.C."/>
            <person name="Tapia R."/>
            <person name="Han C.S."/>
            <person name="Goodwin L.A."/>
            <person name="Cheng J.F."/>
            <person name="Pitluck S."/>
            <person name="Copeland A."/>
            <person name="Lucas S."/>
            <person name="Nolan M."/>
            <person name="Lapidus A.L."/>
            <person name="Palumbo A.V."/>
            <person name="Wall J.D."/>
        </authorList>
    </citation>
    <scope>NUCLEOTIDE SEQUENCE [LARGE SCALE GENOMIC DNA]</scope>
    <source>
        <strain evidence="3">ATCC BAA 1058 / DSM 17464 / G20</strain>
    </source>
</reference>
<evidence type="ECO:0000313" key="3">
    <source>
        <dbReference type="Proteomes" id="UP000002710"/>
    </source>
</evidence>
<gene>
    <name evidence="2" type="ordered locus">Dde_2623</name>
</gene>
<dbReference type="AlphaFoldDB" id="Q30Y27"/>
<dbReference type="Proteomes" id="UP000002710">
    <property type="component" value="Chromosome"/>
</dbReference>
<name>Q30Y27_OLEA2</name>
<dbReference type="InterPro" id="IPR037107">
    <property type="entry name" value="Put_OMP_sf"/>
</dbReference>
<dbReference type="InterPro" id="IPR018707">
    <property type="entry name" value="LpxR"/>
</dbReference>
<organism evidence="2 3">
    <name type="scientific">Oleidesulfovibrio alaskensis (strain ATCC BAA-1058 / DSM 17464 / G20)</name>
    <name type="common">Desulfovibrio alaskensis</name>
    <dbReference type="NCBI Taxonomy" id="207559"/>
    <lineage>
        <taxon>Bacteria</taxon>
        <taxon>Pseudomonadati</taxon>
        <taxon>Thermodesulfobacteriota</taxon>
        <taxon>Desulfovibrionia</taxon>
        <taxon>Desulfovibrionales</taxon>
        <taxon>Desulfovibrionaceae</taxon>
        <taxon>Oleidesulfovibrio</taxon>
    </lineage>
</organism>
<accession>Q30Y27</accession>
<dbReference type="HOGENOM" id="CLU_055418_0_0_7"/>
<dbReference type="RefSeq" id="WP_011368456.1">
    <property type="nucleotide sequence ID" value="NC_007519.1"/>
</dbReference>
<evidence type="ECO:0000256" key="1">
    <source>
        <dbReference type="SAM" id="SignalP"/>
    </source>
</evidence>
<protein>
    <recommendedName>
        <fullName evidence="4">Outer membrane protein</fullName>
    </recommendedName>
</protein>
<keyword evidence="3" id="KW-1185">Reference proteome</keyword>
<dbReference type="EMBL" id="CP000112">
    <property type="protein sequence ID" value="ABB39419.1"/>
    <property type="molecule type" value="Genomic_DNA"/>
</dbReference>